<dbReference type="EMBL" id="FNQK01000005">
    <property type="protein sequence ID" value="SDZ99929.1"/>
    <property type="molecule type" value="Genomic_DNA"/>
</dbReference>
<protein>
    <recommendedName>
        <fullName evidence="4">DUF2931 family protein</fullName>
    </recommendedName>
</protein>
<dbReference type="AlphaFoldDB" id="A0A1H3XKQ9"/>
<accession>A0A1H3XKQ9</accession>
<keyword evidence="3" id="KW-1185">Reference proteome</keyword>
<proteinExistence type="predicted"/>
<evidence type="ECO:0008006" key="4">
    <source>
        <dbReference type="Google" id="ProtNLM"/>
    </source>
</evidence>
<gene>
    <name evidence="2" type="ORF">SAMN04487990_10565</name>
</gene>
<sequence>MKILKIICLTACVSFFTPSCKDNTNTTKPSTMNVFKKDKSYDWSPTESAPENYPIAVHSGTFFLNNSHVASIPDGGRTVQNGWGKQGSMWVVGDDVKPIPDRLNLTWLSYTENTFYTGDFDLPREKILNLFEEGFLNRMNQHTTYTGIVCGMAPGGVVSIWLIGAGKTTEVAHFQAKETEVAMKDFAPGAVISRNDYVNNRLEGLDDTKKQYLQREGITFGKWTAYRKRYAWKPVLIKDQEQNFHEVFIDYVNGEHLFTTGKNAILKDYHPLALPKYAKLYWKDKDNNLYGSKLWFDEAEITQAFSSLNGTATSKNLDLIVTVDKYNGGMTIVLKNDSDSIPIEKTKVKIFETKDYLKKSE</sequence>
<feature type="signal peptide" evidence="1">
    <location>
        <begin position="1"/>
        <end position="21"/>
    </location>
</feature>
<evidence type="ECO:0000256" key="1">
    <source>
        <dbReference type="SAM" id="SignalP"/>
    </source>
</evidence>
<name>A0A1H3XKQ9_BIZPA</name>
<feature type="chain" id="PRO_5011765310" description="DUF2931 family protein" evidence="1">
    <location>
        <begin position="22"/>
        <end position="361"/>
    </location>
</feature>
<dbReference type="Proteomes" id="UP000198846">
    <property type="component" value="Unassembled WGS sequence"/>
</dbReference>
<organism evidence="2 3">
    <name type="scientific">Bizionia paragorgiae</name>
    <dbReference type="NCBI Taxonomy" id="283786"/>
    <lineage>
        <taxon>Bacteria</taxon>
        <taxon>Pseudomonadati</taxon>
        <taxon>Bacteroidota</taxon>
        <taxon>Flavobacteriia</taxon>
        <taxon>Flavobacteriales</taxon>
        <taxon>Flavobacteriaceae</taxon>
        <taxon>Bizionia</taxon>
    </lineage>
</organism>
<dbReference type="InterPro" id="IPR021326">
    <property type="entry name" value="DUF2931"/>
</dbReference>
<dbReference type="STRING" id="283786.SAMN04487990_10565"/>
<evidence type="ECO:0000313" key="3">
    <source>
        <dbReference type="Proteomes" id="UP000198846"/>
    </source>
</evidence>
<evidence type="ECO:0000313" key="2">
    <source>
        <dbReference type="EMBL" id="SDZ99929.1"/>
    </source>
</evidence>
<keyword evidence="1" id="KW-0732">Signal</keyword>
<dbReference type="Pfam" id="PF11153">
    <property type="entry name" value="DUF2931"/>
    <property type="match status" value="1"/>
</dbReference>
<reference evidence="2 3" key="1">
    <citation type="submission" date="2016-10" db="EMBL/GenBank/DDBJ databases">
        <authorList>
            <person name="de Groot N.N."/>
        </authorList>
    </citation>
    <scope>NUCLEOTIDE SEQUENCE [LARGE SCALE GENOMIC DNA]</scope>
    <source>
        <strain evidence="2 3">DSM 23842</strain>
    </source>
</reference>